<evidence type="ECO:0000313" key="6">
    <source>
        <dbReference type="RefSeq" id="XP_035428813.2"/>
    </source>
</evidence>
<dbReference type="RefSeq" id="XP_035428813.2">
    <property type="nucleotide sequence ID" value="XM_035572920.2"/>
</dbReference>
<reference evidence="6" key="1">
    <citation type="submission" date="2025-08" db="UniProtKB">
        <authorList>
            <consortium name="RefSeq"/>
        </authorList>
    </citation>
    <scope>IDENTIFICATION</scope>
    <source>
        <tissue evidence="6">Whole larval tissue</tissue>
    </source>
</reference>
<dbReference type="PANTHER" id="PTHR10380:SF218">
    <property type="entry name" value="ADULT CUTICLE PROTEIN 65AA-RELATED"/>
    <property type="match status" value="1"/>
</dbReference>
<dbReference type="GO" id="GO:0008010">
    <property type="term" value="F:structural constituent of chitin-based larval cuticle"/>
    <property type="evidence" value="ECO:0007669"/>
    <property type="project" value="TreeGrafter"/>
</dbReference>
<keyword evidence="2 4" id="KW-0732">Signal</keyword>
<evidence type="ECO:0000256" key="1">
    <source>
        <dbReference type="ARBA" id="ARBA00022460"/>
    </source>
</evidence>
<dbReference type="PANTHER" id="PTHR10380">
    <property type="entry name" value="CUTICLE PROTEIN"/>
    <property type="match status" value="1"/>
</dbReference>
<gene>
    <name evidence="6" type="primary">LOC118261898</name>
</gene>
<dbReference type="Pfam" id="PF00379">
    <property type="entry name" value="Chitin_bind_4"/>
    <property type="match status" value="1"/>
</dbReference>
<name>A0A9R0EDU1_SPOFR</name>
<dbReference type="PRINTS" id="PR00947">
    <property type="entry name" value="CUTICLE"/>
</dbReference>
<organism evidence="5 6">
    <name type="scientific">Spodoptera frugiperda</name>
    <name type="common">Fall armyworm</name>
    <dbReference type="NCBI Taxonomy" id="7108"/>
    <lineage>
        <taxon>Eukaryota</taxon>
        <taxon>Metazoa</taxon>
        <taxon>Ecdysozoa</taxon>
        <taxon>Arthropoda</taxon>
        <taxon>Hexapoda</taxon>
        <taxon>Insecta</taxon>
        <taxon>Pterygota</taxon>
        <taxon>Neoptera</taxon>
        <taxon>Endopterygota</taxon>
        <taxon>Lepidoptera</taxon>
        <taxon>Glossata</taxon>
        <taxon>Ditrysia</taxon>
        <taxon>Noctuoidea</taxon>
        <taxon>Noctuidae</taxon>
        <taxon>Amphipyrinae</taxon>
        <taxon>Spodoptera</taxon>
    </lineage>
</organism>
<evidence type="ECO:0000256" key="3">
    <source>
        <dbReference type="PROSITE-ProRule" id="PRU00497"/>
    </source>
</evidence>
<keyword evidence="5" id="KW-1185">Reference proteome</keyword>
<dbReference type="GeneID" id="118261898"/>
<dbReference type="PROSITE" id="PS00233">
    <property type="entry name" value="CHIT_BIND_RR_1"/>
    <property type="match status" value="1"/>
</dbReference>
<feature type="chain" id="PRO_5040353095" evidence="4">
    <location>
        <begin position="16"/>
        <end position="112"/>
    </location>
</feature>
<evidence type="ECO:0000256" key="4">
    <source>
        <dbReference type="SAM" id="SignalP"/>
    </source>
</evidence>
<dbReference type="PROSITE" id="PS51155">
    <property type="entry name" value="CHIT_BIND_RR_2"/>
    <property type="match status" value="1"/>
</dbReference>
<sequence length="112" mass="12097">MKSLVLYVFLAVAAAAPQDIQLIKYNVNNDGLGAYHFDFEQSNGIRYEQTGELRNPGSKTEFVAVKGSYAWTAPNGDAFIIDYVADENGFQPTIAQGVADSVSPEVVAHLLG</sequence>
<evidence type="ECO:0000313" key="5">
    <source>
        <dbReference type="Proteomes" id="UP000829999"/>
    </source>
</evidence>
<accession>A0A9R0EDU1</accession>
<evidence type="ECO:0000256" key="2">
    <source>
        <dbReference type="ARBA" id="ARBA00022729"/>
    </source>
</evidence>
<feature type="signal peptide" evidence="4">
    <location>
        <begin position="1"/>
        <end position="15"/>
    </location>
</feature>
<dbReference type="InterPro" id="IPR050468">
    <property type="entry name" value="Cuticle_Struct_Prot"/>
</dbReference>
<keyword evidence="1 3" id="KW-0193">Cuticle</keyword>
<dbReference type="InterPro" id="IPR031311">
    <property type="entry name" value="CHIT_BIND_RR_consensus"/>
</dbReference>
<protein>
    <submittedName>
        <fullName evidence="6">Endocuticle structural protein SgAbd-6-like</fullName>
    </submittedName>
</protein>
<proteinExistence type="predicted"/>
<dbReference type="OrthoDB" id="6629557at2759"/>
<dbReference type="Proteomes" id="UP000829999">
    <property type="component" value="Chromosome 20"/>
</dbReference>
<dbReference type="GO" id="GO:0062129">
    <property type="term" value="C:chitin-based extracellular matrix"/>
    <property type="evidence" value="ECO:0007669"/>
    <property type="project" value="TreeGrafter"/>
</dbReference>
<dbReference type="InterPro" id="IPR000618">
    <property type="entry name" value="Insect_cuticle"/>
</dbReference>
<dbReference type="AlphaFoldDB" id="A0A9R0EDU1"/>